<dbReference type="Proteomes" id="UP000815325">
    <property type="component" value="Unassembled WGS sequence"/>
</dbReference>
<name>A0ABQ7H0C5_DUNSA</name>
<feature type="region of interest" description="Disordered" evidence="6">
    <location>
        <begin position="295"/>
        <end position="332"/>
    </location>
</feature>
<evidence type="ECO:0000256" key="1">
    <source>
        <dbReference type="ARBA" id="ARBA00022527"/>
    </source>
</evidence>
<keyword evidence="1" id="KW-0723">Serine/threonine-protein kinase</keyword>
<dbReference type="InterPro" id="IPR000719">
    <property type="entry name" value="Prot_kinase_dom"/>
</dbReference>
<keyword evidence="3" id="KW-0547">Nucleotide-binding</keyword>
<proteinExistence type="predicted"/>
<evidence type="ECO:0000313" key="9">
    <source>
        <dbReference type="Proteomes" id="UP000815325"/>
    </source>
</evidence>
<keyword evidence="4" id="KW-0418">Kinase</keyword>
<comment type="caution">
    <text evidence="8">The sequence shown here is derived from an EMBL/GenBank/DDBJ whole genome shotgun (WGS) entry which is preliminary data.</text>
</comment>
<evidence type="ECO:0000256" key="6">
    <source>
        <dbReference type="SAM" id="MobiDB-lite"/>
    </source>
</evidence>
<evidence type="ECO:0000313" key="8">
    <source>
        <dbReference type="EMBL" id="KAF5840310.1"/>
    </source>
</evidence>
<dbReference type="EMBL" id="MU069517">
    <property type="protein sequence ID" value="KAF5840310.1"/>
    <property type="molecule type" value="Genomic_DNA"/>
</dbReference>
<feature type="domain" description="Protein kinase" evidence="7">
    <location>
        <begin position="1"/>
        <end position="74"/>
    </location>
</feature>
<feature type="compositionally biased region" description="Low complexity" evidence="6">
    <location>
        <begin position="317"/>
        <end position="332"/>
    </location>
</feature>
<dbReference type="InterPro" id="IPR011009">
    <property type="entry name" value="Kinase-like_dom_sf"/>
</dbReference>
<reference evidence="8" key="1">
    <citation type="submission" date="2017-08" db="EMBL/GenBank/DDBJ databases">
        <authorList>
            <person name="Polle J.E."/>
            <person name="Barry K."/>
            <person name="Cushman J."/>
            <person name="Schmutz J."/>
            <person name="Tran D."/>
            <person name="Hathwaick L.T."/>
            <person name="Yim W.C."/>
            <person name="Jenkins J."/>
            <person name="Mckie-Krisberg Z.M."/>
            <person name="Prochnik S."/>
            <person name="Lindquist E."/>
            <person name="Dockter R.B."/>
            <person name="Adam C."/>
            <person name="Molina H."/>
            <person name="Bunkerborg J."/>
            <person name="Jin E."/>
            <person name="Buchheim M."/>
            <person name="Magnuson J."/>
        </authorList>
    </citation>
    <scope>NUCLEOTIDE SEQUENCE</scope>
    <source>
        <strain evidence="8">CCAP 19/18</strain>
    </source>
</reference>
<feature type="compositionally biased region" description="Basic and acidic residues" evidence="6">
    <location>
        <begin position="123"/>
        <end position="138"/>
    </location>
</feature>
<dbReference type="PANTHER" id="PTHR24350">
    <property type="entry name" value="SERINE/THREONINE-PROTEIN KINASE IAL-RELATED"/>
    <property type="match status" value="1"/>
</dbReference>
<accession>A0ABQ7H0C5</accession>
<dbReference type="Gene3D" id="1.10.510.10">
    <property type="entry name" value="Transferase(Phosphotransferase) domain 1"/>
    <property type="match status" value="1"/>
</dbReference>
<feature type="compositionally biased region" description="Polar residues" evidence="6">
    <location>
        <begin position="245"/>
        <end position="266"/>
    </location>
</feature>
<feature type="region of interest" description="Disordered" evidence="6">
    <location>
        <begin position="238"/>
        <end position="266"/>
    </location>
</feature>
<feature type="region of interest" description="Disordered" evidence="6">
    <location>
        <begin position="165"/>
        <end position="195"/>
    </location>
</feature>
<organism evidence="8 9">
    <name type="scientific">Dunaliella salina</name>
    <name type="common">Green alga</name>
    <name type="synonym">Protococcus salinus</name>
    <dbReference type="NCBI Taxonomy" id="3046"/>
    <lineage>
        <taxon>Eukaryota</taxon>
        <taxon>Viridiplantae</taxon>
        <taxon>Chlorophyta</taxon>
        <taxon>core chlorophytes</taxon>
        <taxon>Chlorophyceae</taxon>
        <taxon>CS clade</taxon>
        <taxon>Chlamydomonadales</taxon>
        <taxon>Dunaliellaceae</taxon>
        <taxon>Dunaliella</taxon>
    </lineage>
</organism>
<keyword evidence="5" id="KW-0067">ATP-binding</keyword>
<dbReference type="Pfam" id="PF00069">
    <property type="entry name" value="Pkinase"/>
    <property type="match status" value="1"/>
</dbReference>
<evidence type="ECO:0000256" key="3">
    <source>
        <dbReference type="ARBA" id="ARBA00022741"/>
    </source>
</evidence>
<sequence>VDAWAVGILAFELLVGYPPFEQESRAATYEHIMYKDPYFSSCLSPEAKAFIAYSLVKNATQRPSVTELAAHPWVQPYVKKMEEDRDTLESMGGVQRETSTLGGPIRQKSVTSAVNEARQQAATREKKASSGTSADKDSQNVVVDEDASYDISTFDYDAAASLYGIPSGSKSFTSKQKRVSSNLRPKPSGGREPSSDLHAAAANVYYKPQMGVLSDDAQLPTPRSKSMSNNAMVQNALRQSGVRPPSNTNVPSASTVSAAAKQQSNADRLAELAMEEDSSKNKGGSKYSSLFAKMWGGDRGSGNKSSVRDDSNRVQISTPSKSSSSRKSQLQTLQEEVLHGRESSVMVTREGSVVGAPTMKFKEPHRQGLQQLRSVAEGGEHSAKGGVSFGPEPAKAKLGLQVWSHVKAVQGLQAKQMQGL</sequence>
<keyword evidence="9" id="KW-1185">Reference proteome</keyword>
<evidence type="ECO:0000259" key="7">
    <source>
        <dbReference type="PROSITE" id="PS50011"/>
    </source>
</evidence>
<feature type="compositionally biased region" description="Polar residues" evidence="6">
    <location>
        <begin position="108"/>
        <end position="122"/>
    </location>
</feature>
<dbReference type="SUPFAM" id="SSF56112">
    <property type="entry name" value="Protein kinase-like (PK-like)"/>
    <property type="match status" value="1"/>
</dbReference>
<protein>
    <recommendedName>
        <fullName evidence="7">Protein kinase domain-containing protein</fullName>
    </recommendedName>
</protein>
<feature type="compositionally biased region" description="Polar residues" evidence="6">
    <location>
        <begin position="168"/>
        <end position="183"/>
    </location>
</feature>
<feature type="non-terminal residue" evidence="8">
    <location>
        <position position="1"/>
    </location>
</feature>
<evidence type="ECO:0000256" key="2">
    <source>
        <dbReference type="ARBA" id="ARBA00022679"/>
    </source>
</evidence>
<keyword evidence="2" id="KW-0808">Transferase</keyword>
<feature type="region of interest" description="Disordered" evidence="6">
    <location>
        <begin position="84"/>
        <end position="139"/>
    </location>
</feature>
<dbReference type="InterPro" id="IPR030616">
    <property type="entry name" value="Aur-like"/>
</dbReference>
<dbReference type="PROSITE" id="PS50011">
    <property type="entry name" value="PROTEIN_KINASE_DOM"/>
    <property type="match status" value="1"/>
</dbReference>
<evidence type="ECO:0000256" key="5">
    <source>
        <dbReference type="ARBA" id="ARBA00022840"/>
    </source>
</evidence>
<evidence type="ECO:0000256" key="4">
    <source>
        <dbReference type="ARBA" id="ARBA00022777"/>
    </source>
</evidence>
<gene>
    <name evidence="8" type="ORF">DUNSADRAFT_17155</name>
</gene>